<dbReference type="GO" id="GO:0019901">
    <property type="term" value="F:protein kinase binding"/>
    <property type="evidence" value="ECO:0007669"/>
    <property type="project" value="InterPro"/>
</dbReference>
<organism evidence="3 4">
    <name type="scientific">Aspergillus saccharolyticus JOP 1030-1</name>
    <dbReference type="NCBI Taxonomy" id="1450539"/>
    <lineage>
        <taxon>Eukaryota</taxon>
        <taxon>Fungi</taxon>
        <taxon>Dikarya</taxon>
        <taxon>Ascomycota</taxon>
        <taxon>Pezizomycotina</taxon>
        <taxon>Eurotiomycetes</taxon>
        <taxon>Eurotiomycetidae</taxon>
        <taxon>Eurotiales</taxon>
        <taxon>Aspergillaceae</taxon>
        <taxon>Aspergillus</taxon>
        <taxon>Aspergillus subgen. Circumdati</taxon>
    </lineage>
</organism>
<dbReference type="Proteomes" id="UP000248349">
    <property type="component" value="Unassembled WGS sequence"/>
</dbReference>
<dbReference type="RefSeq" id="XP_025430308.1">
    <property type="nucleotide sequence ID" value="XM_025580190.1"/>
</dbReference>
<reference evidence="3 4" key="1">
    <citation type="submission" date="2016-12" db="EMBL/GenBank/DDBJ databases">
        <title>The genomes of Aspergillus section Nigri reveals drivers in fungal speciation.</title>
        <authorList>
            <consortium name="DOE Joint Genome Institute"/>
            <person name="Vesth T.C."/>
            <person name="Nybo J."/>
            <person name="Theobald S."/>
            <person name="Brandl J."/>
            <person name="Frisvad J.C."/>
            <person name="Nielsen K.F."/>
            <person name="Lyhne E.K."/>
            <person name="Kogle M.E."/>
            <person name="Kuo A."/>
            <person name="Riley R."/>
            <person name="Clum A."/>
            <person name="Nolan M."/>
            <person name="Lipzen A."/>
            <person name="Salamov A."/>
            <person name="Henrissat B."/>
            <person name="Wiebenga A."/>
            <person name="De Vries R.P."/>
            <person name="Grigoriev I.V."/>
            <person name="Mortensen U.H."/>
            <person name="Andersen M.R."/>
            <person name="Baker S.E."/>
        </authorList>
    </citation>
    <scope>NUCLEOTIDE SEQUENCE [LARGE SCALE GENOMIC DNA]</scope>
    <source>
        <strain evidence="3 4">JOP 1030-1</strain>
    </source>
</reference>
<dbReference type="GO" id="GO:0016538">
    <property type="term" value="F:cyclin-dependent protein serine/threonine kinase regulator activity"/>
    <property type="evidence" value="ECO:0007669"/>
    <property type="project" value="TreeGrafter"/>
</dbReference>
<dbReference type="OrthoDB" id="10250320at2759"/>
<accession>A0A318ZAG1</accession>
<dbReference type="InterPro" id="IPR013922">
    <property type="entry name" value="Cyclin_PHO80-like"/>
</dbReference>
<dbReference type="EMBL" id="KZ821238">
    <property type="protein sequence ID" value="PYH44326.1"/>
    <property type="molecule type" value="Genomic_DNA"/>
</dbReference>
<keyword evidence="4" id="KW-1185">Reference proteome</keyword>
<evidence type="ECO:0000313" key="4">
    <source>
        <dbReference type="Proteomes" id="UP000248349"/>
    </source>
</evidence>
<dbReference type="GO" id="GO:0000307">
    <property type="term" value="C:cyclin-dependent protein kinase holoenzyme complex"/>
    <property type="evidence" value="ECO:0007669"/>
    <property type="project" value="TreeGrafter"/>
</dbReference>
<feature type="region of interest" description="Disordered" evidence="1">
    <location>
        <begin position="211"/>
        <end position="370"/>
    </location>
</feature>
<dbReference type="InterPro" id="IPR036915">
    <property type="entry name" value="Cyclin-like_sf"/>
</dbReference>
<dbReference type="GO" id="GO:0005634">
    <property type="term" value="C:nucleus"/>
    <property type="evidence" value="ECO:0007669"/>
    <property type="project" value="TreeGrafter"/>
</dbReference>
<name>A0A318ZAG1_9EURO</name>
<dbReference type="GeneID" id="37081419"/>
<evidence type="ECO:0000313" key="3">
    <source>
        <dbReference type="EMBL" id="PYH44326.1"/>
    </source>
</evidence>
<feature type="compositionally biased region" description="Low complexity" evidence="1">
    <location>
        <begin position="270"/>
        <end position="300"/>
    </location>
</feature>
<dbReference type="AlphaFoldDB" id="A0A318ZAG1"/>
<dbReference type="Gene3D" id="1.10.472.10">
    <property type="entry name" value="Cyclin-like"/>
    <property type="match status" value="1"/>
</dbReference>
<proteinExistence type="predicted"/>
<dbReference type="InterPro" id="IPR006671">
    <property type="entry name" value="Cyclin_N"/>
</dbReference>
<dbReference type="Pfam" id="PF00134">
    <property type="entry name" value="Cyclin_N"/>
    <property type="match status" value="1"/>
</dbReference>
<protein>
    <recommendedName>
        <fullName evidence="2">Cyclin N-terminal domain-containing protein</fullName>
    </recommendedName>
</protein>
<feature type="compositionally biased region" description="Basic and acidic residues" evidence="1">
    <location>
        <begin position="222"/>
        <end position="234"/>
    </location>
</feature>
<dbReference type="SUPFAM" id="SSF47954">
    <property type="entry name" value="Cyclin-like"/>
    <property type="match status" value="1"/>
</dbReference>
<feature type="domain" description="Cyclin N-terminal" evidence="2">
    <location>
        <begin position="90"/>
        <end position="190"/>
    </location>
</feature>
<dbReference type="PANTHER" id="PTHR15615">
    <property type="match status" value="1"/>
</dbReference>
<dbReference type="CDD" id="cd20557">
    <property type="entry name" value="CYCLIN_ScPCL1-like"/>
    <property type="match status" value="1"/>
</dbReference>
<dbReference type="PANTHER" id="PTHR15615:SF10">
    <property type="entry name" value="PHO85 CYCLIN-2-RELATED"/>
    <property type="match status" value="1"/>
</dbReference>
<dbReference type="STRING" id="1450539.A0A318ZAG1"/>
<sequence>MTVQPHLHYSSSTPNMASAATPTLDLHRAALHEFVMQPVSRGMVAHLAEQASQVIRCEPHVTAQQAHGQPTPPSTPPMDASLPPLPSVETFIASLVARSQVQVPTLMTSLVYLARLRSRLPPVAKGMRCTVHRIFLASLILAAKNLNDSSPKNKHWARYTAVKGYDGFAFPLPEVNLMERQLLFLLDWDTRVTEADLLQHLEPFLAPIRHRYQQQQQQQQQREADRRHSRDWRRFHSSTDLLSSRLRRQKLDARRQMPDAGYQPAERRMLPASPTSSLSLSSLSSVSSVSSSQSSPAPSLAEAGADRYHPYPTGRRRPTSRGRMSGSPPAVQDVPGLSRTETATSLSSRASSLAPSSRAGTPASLRTSSSITSFEDAGPVRVVDDGFLGDRLPLEEGLAPTQSSKKMRLGYSGHGAHPHGPAHPVASGGHGFVARFLATAAGSYMGGRRH</sequence>
<gene>
    <name evidence="3" type="ORF">BP01DRAFT_87328</name>
</gene>
<evidence type="ECO:0000259" key="2">
    <source>
        <dbReference type="Pfam" id="PF00134"/>
    </source>
</evidence>
<evidence type="ECO:0000256" key="1">
    <source>
        <dbReference type="SAM" id="MobiDB-lite"/>
    </source>
</evidence>
<feature type="compositionally biased region" description="Low complexity" evidence="1">
    <location>
        <begin position="337"/>
        <end position="358"/>
    </location>
</feature>